<dbReference type="STRING" id="1075090.GOAMR_54_00210"/>
<dbReference type="InterPro" id="IPR015854">
    <property type="entry name" value="ABC_transpr_LolD-like"/>
</dbReference>
<reference evidence="5 6" key="1">
    <citation type="submission" date="2011-11" db="EMBL/GenBank/DDBJ databases">
        <title>Whole genome shotgun sequence of Gordonia amarae NBRC 15530.</title>
        <authorList>
            <person name="Takarada H."/>
            <person name="Hosoyama A."/>
            <person name="Tsuchikane K."/>
            <person name="Katsumata H."/>
            <person name="Yamazaki S."/>
            <person name="Fujita N."/>
        </authorList>
    </citation>
    <scope>NUCLEOTIDE SEQUENCE [LARGE SCALE GENOMIC DNA]</scope>
    <source>
        <strain evidence="5 6">NBRC 15530</strain>
    </source>
</reference>
<dbReference type="Proteomes" id="UP000006023">
    <property type="component" value="Unassembled WGS sequence"/>
</dbReference>
<evidence type="ECO:0000313" key="5">
    <source>
        <dbReference type="EMBL" id="GAB06511.1"/>
    </source>
</evidence>
<dbReference type="AlphaFoldDB" id="G7GSD6"/>
<accession>G7GSD6</accession>
<dbReference type="SUPFAM" id="SSF52540">
    <property type="entry name" value="P-loop containing nucleoside triphosphate hydrolases"/>
    <property type="match status" value="1"/>
</dbReference>
<dbReference type="PANTHER" id="PTHR24220:SF685">
    <property type="entry name" value="ABC TRANSPORTER RELATED"/>
    <property type="match status" value="1"/>
</dbReference>
<feature type="domain" description="ABC transporter" evidence="4">
    <location>
        <begin position="21"/>
        <end position="261"/>
    </location>
</feature>
<evidence type="ECO:0000256" key="1">
    <source>
        <dbReference type="ARBA" id="ARBA00022448"/>
    </source>
</evidence>
<dbReference type="Pfam" id="PF00005">
    <property type="entry name" value="ABC_tran"/>
    <property type="match status" value="1"/>
</dbReference>
<name>G7GSD6_9ACTN</name>
<gene>
    <name evidence="5" type="ORF">GOAMR_54_00210</name>
</gene>
<dbReference type="FunFam" id="3.40.50.300:FF:000032">
    <property type="entry name" value="Export ABC transporter ATP-binding protein"/>
    <property type="match status" value="1"/>
</dbReference>
<dbReference type="RefSeq" id="WP_005189671.1">
    <property type="nucleotide sequence ID" value="NZ_BAED01000054.1"/>
</dbReference>
<evidence type="ECO:0000259" key="4">
    <source>
        <dbReference type="PROSITE" id="PS50893"/>
    </source>
</evidence>
<dbReference type="GO" id="GO:0098796">
    <property type="term" value="C:membrane protein complex"/>
    <property type="evidence" value="ECO:0007669"/>
    <property type="project" value="UniProtKB-ARBA"/>
</dbReference>
<dbReference type="InterPro" id="IPR003593">
    <property type="entry name" value="AAA+_ATPase"/>
</dbReference>
<dbReference type="PANTHER" id="PTHR24220">
    <property type="entry name" value="IMPORT ATP-BINDING PROTEIN"/>
    <property type="match status" value="1"/>
</dbReference>
<comment type="caution">
    <text evidence="5">The sequence shown here is derived from an EMBL/GenBank/DDBJ whole genome shotgun (WGS) entry which is preliminary data.</text>
</comment>
<dbReference type="InterPro" id="IPR003439">
    <property type="entry name" value="ABC_transporter-like_ATP-bd"/>
</dbReference>
<dbReference type="InterPro" id="IPR017871">
    <property type="entry name" value="ABC_transporter-like_CS"/>
</dbReference>
<sequence length="263" mass="28478">MMIHAHPGPPIRHTQRPAPAVVLRNVSRTYGDPANPVHALRDVSVDLHRQEFTAIMGPSGSGKSTLMNVIAGLDEITGGQIWLAGDPIGTLDDTARTLVRRKHIGFIFQSFNLIPTLTAEENITLPFVLSGGPITPEQRAWIAHLVGVLGLRDRLDHLPAELSGGQQQRVAIVRALASRPSIILADEPTGALDTRTAREVLALLTTAVREYGQGIAMVTHDPLAASYADRILMLADGRIVGEHRGLDPRQISEIIIGLQEARQ</sequence>
<evidence type="ECO:0000256" key="3">
    <source>
        <dbReference type="ARBA" id="ARBA00022840"/>
    </source>
</evidence>
<keyword evidence="6" id="KW-1185">Reference proteome</keyword>
<evidence type="ECO:0000313" key="6">
    <source>
        <dbReference type="Proteomes" id="UP000006023"/>
    </source>
</evidence>
<dbReference type="GO" id="GO:0005886">
    <property type="term" value="C:plasma membrane"/>
    <property type="evidence" value="ECO:0007669"/>
    <property type="project" value="TreeGrafter"/>
</dbReference>
<dbReference type="GO" id="GO:0005524">
    <property type="term" value="F:ATP binding"/>
    <property type="evidence" value="ECO:0007669"/>
    <property type="project" value="UniProtKB-KW"/>
</dbReference>
<dbReference type="SMART" id="SM00382">
    <property type="entry name" value="AAA"/>
    <property type="match status" value="1"/>
</dbReference>
<evidence type="ECO:0000256" key="2">
    <source>
        <dbReference type="ARBA" id="ARBA00022741"/>
    </source>
</evidence>
<dbReference type="EMBL" id="BAED01000054">
    <property type="protein sequence ID" value="GAB06511.1"/>
    <property type="molecule type" value="Genomic_DNA"/>
</dbReference>
<organism evidence="5 6">
    <name type="scientific">Gordonia amarae NBRC 15530</name>
    <dbReference type="NCBI Taxonomy" id="1075090"/>
    <lineage>
        <taxon>Bacteria</taxon>
        <taxon>Bacillati</taxon>
        <taxon>Actinomycetota</taxon>
        <taxon>Actinomycetes</taxon>
        <taxon>Mycobacteriales</taxon>
        <taxon>Gordoniaceae</taxon>
        <taxon>Gordonia</taxon>
    </lineage>
</organism>
<proteinExistence type="predicted"/>
<dbReference type="eggNOG" id="COG1136">
    <property type="taxonomic scope" value="Bacteria"/>
</dbReference>
<dbReference type="GO" id="GO:0022857">
    <property type="term" value="F:transmembrane transporter activity"/>
    <property type="evidence" value="ECO:0007669"/>
    <property type="project" value="UniProtKB-ARBA"/>
</dbReference>
<keyword evidence="2" id="KW-0547">Nucleotide-binding</keyword>
<dbReference type="InterPro" id="IPR027417">
    <property type="entry name" value="P-loop_NTPase"/>
</dbReference>
<dbReference type="Gene3D" id="3.40.50.300">
    <property type="entry name" value="P-loop containing nucleotide triphosphate hydrolases"/>
    <property type="match status" value="1"/>
</dbReference>
<dbReference type="CDD" id="cd03255">
    <property type="entry name" value="ABC_MJ0796_LolCDE_FtsE"/>
    <property type="match status" value="1"/>
</dbReference>
<dbReference type="PROSITE" id="PS50893">
    <property type="entry name" value="ABC_TRANSPORTER_2"/>
    <property type="match status" value="1"/>
</dbReference>
<dbReference type="GO" id="GO:0016887">
    <property type="term" value="F:ATP hydrolysis activity"/>
    <property type="evidence" value="ECO:0007669"/>
    <property type="project" value="InterPro"/>
</dbReference>
<keyword evidence="3 5" id="KW-0067">ATP-binding</keyword>
<protein>
    <submittedName>
        <fullName evidence="5">Putative ABC transporter ATP-binding protein</fullName>
    </submittedName>
</protein>
<dbReference type="PROSITE" id="PS00211">
    <property type="entry name" value="ABC_TRANSPORTER_1"/>
    <property type="match status" value="1"/>
</dbReference>
<keyword evidence="1" id="KW-0813">Transport</keyword>
<dbReference type="InterPro" id="IPR017911">
    <property type="entry name" value="MacB-like_ATP-bd"/>
</dbReference>